<dbReference type="RefSeq" id="WP_311671608.1">
    <property type="nucleotide sequence ID" value="NZ_JAVREQ010000001.1"/>
</dbReference>
<dbReference type="InterPro" id="IPR050177">
    <property type="entry name" value="Lipid_A_modif_metabolic_enz"/>
</dbReference>
<dbReference type="PANTHER" id="PTHR43245">
    <property type="entry name" value="BIFUNCTIONAL POLYMYXIN RESISTANCE PROTEIN ARNA"/>
    <property type="match status" value="1"/>
</dbReference>
<dbReference type="InterPro" id="IPR001509">
    <property type="entry name" value="Epimerase_deHydtase"/>
</dbReference>
<keyword evidence="3" id="KW-1185">Reference proteome</keyword>
<evidence type="ECO:0000313" key="3">
    <source>
        <dbReference type="Proteomes" id="UP001183414"/>
    </source>
</evidence>
<reference evidence="3" key="1">
    <citation type="submission" date="2023-07" db="EMBL/GenBank/DDBJ databases">
        <title>30 novel species of actinomycetes from the DSMZ collection.</title>
        <authorList>
            <person name="Nouioui I."/>
        </authorList>
    </citation>
    <scope>NUCLEOTIDE SEQUENCE [LARGE SCALE GENOMIC DNA]</scope>
    <source>
        <strain evidence="3">DSM 42041</strain>
    </source>
</reference>
<proteinExistence type="predicted"/>
<dbReference type="Proteomes" id="UP001183414">
    <property type="component" value="Unassembled WGS sequence"/>
</dbReference>
<dbReference type="Pfam" id="PF01370">
    <property type="entry name" value="Epimerase"/>
    <property type="match status" value="1"/>
</dbReference>
<sequence>MRAVSPADREPPTAVVLGAAGFVGRNVCEALSARGWSVAAVVRRTASGLPPGCRTVRLDLLRSDASALLALLEAERPTLVVNTAGALWNVTDEQLTEGNVTLVRRLVDAVAKLPEPARLVHIGSAYEYGGQSTGRPLTEDLPERPTSRYARTKLAGTRVLTDAVADGRIDATVLRIAMSAGPYAPPDSLLGSLARRIAEQPRELRLPPLAGVREIVDVRDVADAVRRAADAPRVPPVVNIGSGTGVPLTEAVDTLIRVTGTTAAVLRSPVPDDGGHARRDAGIGEQPLDVSLARRALGWSPHHTLADALTALWDTVPGRPDASPAPLITTSNLAVDGESIHG</sequence>
<protein>
    <submittedName>
        <fullName evidence="2">NAD(P)-dependent oxidoreductase</fullName>
    </submittedName>
</protein>
<dbReference type="EMBL" id="JAVREQ010000001">
    <property type="protein sequence ID" value="MDT0377673.1"/>
    <property type="molecule type" value="Genomic_DNA"/>
</dbReference>
<evidence type="ECO:0000313" key="2">
    <source>
        <dbReference type="EMBL" id="MDT0377673.1"/>
    </source>
</evidence>
<organism evidence="2 3">
    <name type="scientific">Streptomyces hazeniae</name>
    <dbReference type="NCBI Taxonomy" id="3075538"/>
    <lineage>
        <taxon>Bacteria</taxon>
        <taxon>Bacillati</taxon>
        <taxon>Actinomycetota</taxon>
        <taxon>Actinomycetes</taxon>
        <taxon>Kitasatosporales</taxon>
        <taxon>Streptomycetaceae</taxon>
        <taxon>Streptomyces</taxon>
    </lineage>
</organism>
<evidence type="ECO:0000259" key="1">
    <source>
        <dbReference type="Pfam" id="PF01370"/>
    </source>
</evidence>
<gene>
    <name evidence="2" type="ORF">RM572_02655</name>
</gene>
<dbReference type="SUPFAM" id="SSF51735">
    <property type="entry name" value="NAD(P)-binding Rossmann-fold domains"/>
    <property type="match status" value="1"/>
</dbReference>
<name>A0ABU2NPW4_9ACTN</name>
<comment type="caution">
    <text evidence="2">The sequence shown here is derived from an EMBL/GenBank/DDBJ whole genome shotgun (WGS) entry which is preliminary data.</text>
</comment>
<dbReference type="InterPro" id="IPR036291">
    <property type="entry name" value="NAD(P)-bd_dom_sf"/>
</dbReference>
<accession>A0ABU2NPW4</accession>
<dbReference type="Gene3D" id="3.40.50.720">
    <property type="entry name" value="NAD(P)-binding Rossmann-like Domain"/>
    <property type="match status" value="1"/>
</dbReference>
<dbReference type="PANTHER" id="PTHR43245:SF13">
    <property type="entry name" value="UDP-D-APIOSE_UDP-D-XYLOSE SYNTHASE 2"/>
    <property type="match status" value="1"/>
</dbReference>
<feature type="domain" description="NAD-dependent epimerase/dehydratase" evidence="1">
    <location>
        <begin position="15"/>
        <end position="241"/>
    </location>
</feature>